<dbReference type="Proteomes" id="UP001215598">
    <property type="component" value="Unassembled WGS sequence"/>
</dbReference>
<accession>A0AAD7NB34</accession>
<evidence type="ECO:0000256" key="1">
    <source>
        <dbReference type="SAM" id="MobiDB-lite"/>
    </source>
</evidence>
<feature type="region of interest" description="Disordered" evidence="1">
    <location>
        <begin position="203"/>
        <end position="232"/>
    </location>
</feature>
<keyword evidence="3" id="KW-1185">Reference proteome</keyword>
<evidence type="ECO:0000313" key="3">
    <source>
        <dbReference type="Proteomes" id="UP001215598"/>
    </source>
</evidence>
<sequence length="317" mass="36073">MQHSSWRARFSEEDHPCGWLTLGLSRRCVRVLPFHLLSTPFACTPLSAFLFRFANTRAVLPYHPSVRRLARCFPYTFRILHPYMYTFLVRLPAPPCPPALQLPTTIPILRALLLAHSPRLPLPTGHIHPVSLLVHTLSFHPIASCIPLFSVSPFLHFRAHPRDPPTFLPSPAFPHPSFLPSHLPSSRPRLLIRFASPKLQRARKFETTTRTPLPRPARRTIRWGGTGGEEGNGEEGVSGFLFRLWRGFVGGEWGVGGMGARGDWRCCERDAAVHSRVVRCASSRNDSEHVYRPRLRPQLEEYASRWRRGEGRAVRTL</sequence>
<proteinExistence type="predicted"/>
<reference evidence="2" key="1">
    <citation type="submission" date="2023-03" db="EMBL/GenBank/DDBJ databases">
        <title>Massive genome expansion in bonnet fungi (Mycena s.s.) driven by repeated elements and novel gene families across ecological guilds.</title>
        <authorList>
            <consortium name="Lawrence Berkeley National Laboratory"/>
            <person name="Harder C.B."/>
            <person name="Miyauchi S."/>
            <person name="Viragh M."/>
            <person name="Kuo A."/>
            <person name="Thoen E."/>
            <person name="Andreopoulos B."/>
            <person name="Lu D."/>
            <person name="Skrede I."/>
            <person name="Drula E."/>
            <person name="Henrissat B."/>
            <person name="Morin E."/>
            <person name="Kohler A."/>
            <person name="Barry K."/>
            <person name="LaButti K."/>
            <person name="Morin E."/>
            <person name="Salamov A."/>
            <person name="Lipzen A."/>
            <person name="Mereny Z."/>
            <person name="Hegedus B."/>
            <person name="Baldrian P."/>
            <person name="Stursova M."/>
            <person name="Weitz H."/>
            <person name="Taylor A."/>
            <person name="Grigoriev I.V."/>
            <person name="Nagy L.G."/>
            <person name="Martin F."/>
            <person name="Kauserud H."/>
        </authorList>
    </citation>
    <scope>NUCLEOTIDE SEQUENCE</scope>
    <source>
        <strain evidence="2">CBHHK182m</strain>
    </source>
</reference>
<name>A0AAD7NB34_9AGAR</name>
<protein>
    <submittedName>
        <fullName evidence="2">Uncharacterized protein</fullName>
    </submittedName>
</protein>
<evidence type="ECO:0000313" key="2">
    <source>
        <dbReference type="EMBL" id="KAJ7752293.1"/>
    </source>
</evidence>
<comment type="caution">
    <text evidence="2">The sequence shown here is derived from an EMBL/GenBank/DDBJ whole genome shotgun (WGS) entry which is preliminary data.</text>
</comment>
<dbReference type="AlphaFoldDB" id="A0AAD7NB34"/>
<dbReference type="EMBL" id="JARKIB010000059">
    <property type="protein sequence ID" value="KAJ7752293.1"/>
    <property type="molecule type" value="Genomic_DNA"/>
</dbReference>
<organism evidence="2 3">
    <name type="scientific">Mycena metata</name>
    <dbReference type="NCBI Taxonomy" id="1033252"/>
    <lineage>
        <taxon>Eukaryota</taxon>
        <taxon>Fungi</taxon>
        <taxon>Dikarya</taxon>
        <taxon>Basidiomycota</taxon>
        <taxon>Agaricomycotina</taxon>
        <taxon>Agaricomycetes</taxon>
        <taxon>Agaricomycetidae</taxon>
        <taxon>Agaricales</taxon>
        <taxon>Marasmiineae</taxon>
        <taxon>Mycenaceae</taxon>
        <taxon>Mycena</taxon>
    </lineage>
</organism>
<gene>
    <name evidence="2" type="ORF">B0H16DRAFT_1887243</name>
</gene>